<name>A0A7Y7V5D8_9PSED</name>
<reference evidence="5 6" key="1">
    <citation type="submission" date="2020-04" db="EMBL/GenBank/DDBJ databases">
        <title>Molecular characterization of pseudomonads from Agaricus bisporus reveal novel blotch 2 pathogens in Western Europe.</title>
        <authorList>
            <person name="Taparia T."/>
            <person name="Krijger M."/>
            <person name="Haynes E."/>
            <person name="Elpinstone J.G."/>
            <person name="Noble R."/>
            <person name="Van Der Wolf J."/>
        </authorList>
    </citation>
    <scope>NUCLEOTIDE SEQUENCE [LARGE SCALE GENOMIC DNA]</scope>
    <source>
        <strain evidence="5 6">B7002</strain>
    </source>
</reference>
<comment type="subcellular location">
    <subcellularLocation>
        <location evidence="1">Secreted</location>
    </subcellularLocation>
</comment>
<dbReference type="Gene3D" id="2.160.20.160">
    <property type="match status" value="1"/>
</dbReference>
<dbReference type="GO" id="GO:0005509">
    <property type="term" value="F:calcium ion binding"/>
    <property type="evidence" value="ECO:0007669"/>
    <property type="project" value="InterPro"/>
</dbReference>
<dbReference type="PANTHER" id="PTHR38340:SF1">
    <property type="entry name" value="S-LAYER PROTEIN"/>
    <property type="match status" value="1"/>
</dbReference>
<comment type="caution">
    <text evidence="5">The sequence shown here is derived from an EMBL/GenBank/DDBJ whole genome shotgun (WGS) entry which is preliminary data.</text>
</comment>
<dbReference type="Proteomes" id="UP000560470">
    <property type="component" value="Unassembled WGS sequence"/>
</dbReference>
<keyword evidence="3" id="KW-0106">Calcium</keyword>
<dbReference type="GO" id="GO:0005576">
    <property type="term" value="C:extracellular region"/>
    <property type="evidence" value="ECO:0007669"/>
    <property type="project" value="UniProtKB-SubCell"/>
</dbReference>
<dbReference type="EMBL" id="JACAOZ010000004">
    <property type="protein sequence ID" value="NVZ55337.1"/>
    <property type="molecule type" value="Genomic_DNA"/>
</dbReference>
<dbReference type="PANTHER" id="PTHR38340">
    <property type="entry name" value="S-LAYER PROTEIN"/>
    <property type="match status" value="1"/>
</dbReference>
<dbReference type="InterPro" id="IPR028208">
    <property type="entry name" value="Effector_pro_NleD-like"/>
</dbReference>
<evidence type="ECO:0000256" key="4">
    <source>
        <dbReference type="SAM" id="MobiDB-lite"/>
    </source>
</evidence>
<dbReference type="RefSeq" id="WP_177032658.1">
    <property type="nucleotide sequence ID" value="NZ_JACAOZ010000004.1"/>
</dbReference>
<evidence type="ECO:0000256" key="2">
    <source>
        <dbReference type="ARBA" id="ARBA00022525"/>
    </source>
</evidence>
<dbReference type="SUPFAM" id="SSF51120">
    <property type="entry name" value="beta-Roll"/>
    <property type="match status" value="1"/>
</dbReference>
<evidence type="ECO:0000313" key="6">
    <source>
        <dbReference type="Proteomes" id="UP000560470"/>
    </source>
</evidence>
<dbReference type="InterPro" id="IPR001343">
    <property type="entry name" value="Hemolysn_Ca-bd"/>
</dbReference>
<accession>A0A7Y7V5D8</accession>
<dbReference type="PRINTS" id="PR00313">
    <property type="entry name" value="CABNDNGRPT"/>
</dbReference>
<dbReference type="InterPro" id="IPR011049">
    <property type="entry name" value="Serralysin-like_metalloprot_C"/>
</dbReference>
<feature type="region of interest" description="Disordered" evidence="4">
    <location>
        <begin position="499"/>
        <end position="531"/>
    </location>
</feature>
<evidence type="ECO:0000313" key="5">
    <source>
        <dbReference type="EMBL" id="NVZ55337.1"/>
    </source>
</evidence>
<proteinExistence type="predicted"/>
<dbReference type="Pfam" id="PF00353">
    <property type="entry name" value="HemolysinCabind"/>
    <property type="match status" value="2"/>
</dbReference>
<gene>
    <name evidence="5" type="ORF">HX797_03615</name>
</gene>
<protein>
    <recommendedName>
        <fullName evidence="7">Hemolysin</fullName>
    </recommendedName>
</protein>
<organism evidence="5 6">
    <name type="scientific">Pseudomonas edaphica</name>
    <dbReference type="NCBI Taxonomy" id="2006980"/>
    <lineage>
        <taxon>Bacteria</taxon>
        <taxon>Pseudomonadati</taxon>
        <taxon>Pseudomonadota</taxon>
        <taxon>Gammaproteobacteria</taxon>
        <taxon>Pseudomonadales</taxon>
        <taxon>Pseudomonadaceae</taxon>
        <taxon>Pseudomonas</taxon>
    </lineage>
</organism>
<dbReference type="InterPro" id="IPR050557">
    <property type="entry name" value="RTX_toxin/Mannuronan_C5-epim"/>
</dbReference>
<feature type="region of interest" description="Disordered" evidence="4">
    <location>
        <begin position="1"/>
        <end position="27"/>
    </location>
</feature>
<evidence type="ECO:0000256" key="3">
    <source>
        <dbReference type="ARBA" id="ARBA00022837"/>
    </source>
</evidence>
<keyword evidence="2" id="KW-0964">Secreted</keyword>
<evidence type="ECO:0008006" key="7">
    <source>
        <dbReference type="Google" id="ProtNLM"/>
    </source>
</evidence>
<dbReference type="Pfam" id="PF14891">
    <property type="entry name" value="Peptidase_M91"/>
    <property type="match status" value="1"/>
</dbReference>
<sequence>MNVTSPSLNQHSIAPPDTTPPASQAPIEISARRSYYVGRDRPIDFLYLSSHSKLTPDQHPLDSTQKKYINTDVLRHDKHVKFYQEIAYMSENGKPIGSSSNELVIETGNRADKVTIKKGPGHSLIATINNKPYQLNLLTSPDGSESQPLRIRTNGGDDCVLIDPEVKNAIRIELGAGNDYARAGAGDTRLYGGAGNDMLKLGSGDGIAFGNDGNDVLIAGTGNGVLKGNNGNDRMQAGKGSADRRLFLDGGDGHDFMIVTRNDTQIPTVLHGGKGENLIVANGPATIYTGRDKNIVRSDNDNTVIYAKPSDEVHRTPGSQRVHTQHSEVGKSGYVIEGSAEFVQNVEDDMELLRISRQGKRMLGTADAAAQRNDSPVRITELTEDNGSYYFSNAAIRNHLEAGHSMDTLAPAAQGFITHQQAGAVATGAQIQYNPSYSLDADSAPVNALYHEMAHAYNGASGTFLAGSTAIPENPDGEPNDERQAVGLFTVAQPFNFVGHPAAEPSTTNPKPFSENGFREEMRRPLRTTYT</sequence>
<feature type="compositionally biased region" description="Polar residues" evidence="4">
    <location>
        <begin position="1"/>
        <end position="12"/>
    </location>
</feature>
<dbReference type="AlphaFoldDB" id="A0A7Y7V5D8"/>
<evidence type="ECO:0000256" key="1">
    <source>
        <dbReference type="ARBA" id="ARBA00004613"/>
    </source>
</evidence>